<dbReference type="EMBL" id="GBXM01090418">
    <property type="protein sequence ID" value="JAH18159.1"/>
    <property type="molecule type" value="Transcribed_RNA"/>
</dbReference>
<reference evidence="2" key="1">
    <citation type="submission" date="2014-11" db="EMBL/GenBank/DDBJ databases">
        <authorList>
            <person name="Amaro Gonzalez C."/>
        </authorList>
    </citation>
    <scope>NUCLEOTIDE SEQUENCE</scope>
</reference>
<sequence length="21" mass="2365">MNQNGAQSNRPLLHKFLSPVL</sequence>
<organism evidence="2">
    <name type="scientific">Anguilla anguilla</name>
    <name type="common">European freshwater eel</name>
    <name type="synonym">Muraena anguilla</name>
    <dbReference type="NCBI Taxonomy" id="7936"/>
    <lineage>
        <taxon>Eukaryota</taxon>
        <taxon>Metazoa</taxon>
        <taxon>Chordata</taxon>
        <taxon>Craniata</taxon>
        <taxon>Vertebrata</taxon>
        <taxon>Euteleostomi</taxon>
        <taxon>Actinopterygii</taxon>
        <taxon>Neopterygii</taxon>
        <taxon>Teleostei</taxon>
        <taxon>Anguilliformes</taxon>
        <taxon>Anguillidae</taxon>
        <taxon>Anguilla</taxon>
    </lineage>
</organism>
<reference evidence="2" key="2">
    <citation type="journal article" date="2015" name="Fish Shellfish Immunol.">
        <title>Early steps in the European eel (Anguilla anguilla)-Vibrio vulnificus interaction in the gills: Role of the RtxA13 toxin.</title>
        <authorList>
            <person name="Callol A."/>
            <person name="Pajuelo D."/>
            <person name="Ebbesson L."/>
            <person name="Teles M."/>
            <person name="MacKenzie S."/>
            <person name="Amaro C."/>
        </authorList>
    </citation>
    <scope>NUCLEOTIDE SEQUENCE</scope>
</reference>
<feature type="region of interest" description="Disordered" evidence="1">
    <location>
        <begin position="1"/>
        <end position="21"/>
    </location>
</feature>
<protein>
    <submittedName>
        <fullName evidence="2">Uncharacterized protein</fullName>
    </submittedName>
</protein>
<dbReference type="AlphaFoldDB" id="A0A0E9QMV2"/>
<name>A0A0E9QMV2_ANGAN</name>
<feature type="compositionally biased region" description="Polar residues" evidence="1">
    <location>
        <begin position="1"/>
        <end position="10"/>
    </location>
</feature>
<proteinExistence type="predicted"/>
<accession>A0A0E9QMV2</accession>
<evidence type="ECO:0000256" key="1">
    <source>
        <dbReference type="SAM" id="MobiDB-lite"/>
    </source>
</evidence>
<evidence type="ECO:0000313" key="2">
    <source>
        <dbReference type="EMBL" id="JAH18159.1"/>
    </source>
</evidence>